<evidence type="ECO:0000313" key="10">
    <source>
        <dbReference type="Proteomes" id="UP000244962"/>
    </source>
</evidence>
<accession>A0A2U1TAS4</accession>
<dbReference type="KEGG" id="myl:C3E77_00080"/>
<evidence type="ECO:0000256" key="6">
    <source>
        <dbReference type="ARBA" id="ARBA00023306"/>
    </source>
</evidence>
<comment type="similarity">
    <text evidence="7">Belongs to the CrgA family.</text>
</comment>
<dbReference type="RefSeq" id="WP_108389788.1">
    <property type="nucleotide sequence ID" value="NZ_CP026949.1"/>
</dbReference>
<evidence type="ECO:0000256" key="3">
    <source>
        <dbReference type="ARBA" id="ARBA00022692"/>
    </source>
</evidence>
<keyword evidence="3 7" id="KW-0812">Transmembrane</keyword>
<keyword evidence="2 7" id="KW-0132">Cell division</keyword>
<comment type="function">
    <text evidence="7">Involved in cell division.</text>
</comment>
<comment type="subcellular location">
    <subcellularLocation>
        <location evidence="7">Cell membrane</location>
        <topology evidence="7">Multi-pass membrane protein</topology>
    </subcellularLocation>
</comment>
<evidence type="ECO:0000256" key="7">
    <source>
        <dbReference type="HAMAP-Rule" id="MF_00631"/>
    </source>
</evidence>
<feature type="transmembrane region" description="Helical" evidence="7">
    <location>
        <begin position="60"/>
        <end position="78"/>
    </location>
</feature>
<dbReference type="Proteomes" id="UP000244962">
    <property type="component" value="Unassembled WGS sequence"/>
</dbReference>
<dbReference type="AlphaFoldDB" id="A0A2U1TAS4"/>
<organism evidence="9 10">
    <name type="scientific">Mycetocola zhujimingii</name>
    <dbReference type="NCBI Taxonomy" id="2079792"/>
    <lineage>
        <taxon>Bacteria</taxon>
        <taxon>Bacillati</taxon>
        <taxon>Actinomycetota</taxon>
        <taxon>Actinomycetes</taxon>
        <taxon>Micrococcales</taxon>
        <taxon>Microbacteriaceae</taxon>
        <taxon>Mycetocola</taxon>
    </lineage>
</organism>
<evidence type="ECO:0000256" key="5">
    <source>
        <dbReference type="ARBA" id="ARBA00023136"/>
    </source>
</evidence>
<dbReference type="OrthoDB" id="5189646at2"/>
<keyword evidence="5 7" id="KW-0472">Membrane</keyword>
<keyword evidence="6 7" id="KW-0131">Cell cycle</keyword>
<dbReference type="Pfam" id="PF06781">
    <property type="entry name" value="CrgA"/>
    <property type="match status" value="1"/>
</dbReference>
<evidence type="ECO:0000256" key="8">
    <source>
        <dbReference type="SAM" id="MobiDB-lite"/>
    </source>
</evidence>
<evidence type="ECO:0000256" key="1">
    <source>
        <dbReference type="ARBA" id="ARBA00022475"/>
    </source>
</evidence>
<comment type="caution">
    <text evidence="9">The sequence shown here is derived from an EMBL/GenBank/DDBJ whole genome shotgun (WGS) entry which is preliminary data.</text>
</comment>
<dbReference type="EMBL" id="QEFB01000017">
    <property type="protein sequence ID" value="PWC05999.1"/>
    <property type="molecule type" value="Genomic_DNA"/>
</dbReference>
<name>A0A2U1TAS4_9MICO</name>
<feature type="region of interest" description="Disordered" evidence="8">
    <location>
        <begin position="1"/>
        <end position="24"/>
    </location>
</feature>
<feature type="transmembrane region" description="Helical" evidence="7">
    <location>
        <begin position="26"/>
        <end position="48"/>
    </location>
</feature>
<protein>
    <recommendedName>
        <fullName evidence="7">Cell division protein CrgA</fullName>
    </recommendedName>
</protein>
<gene>
    <name evidence="7" type="primary">crgA</name>
    <name evidence="9" type="ORF">DF223_13240</name>
</gene>
<evidence type="ECO:0000313" key="9">
    <source>
        <dbReference type="EMBL" id="PWC05999.1"/>
    </source>
</evidence>
<dbReference type="InterPro" id="IPR009619">
    <property type="entry name" value="CrgA"/>
</dbReference>
<dbReference type="HAMAP" id="MF_00631">
    <property type="entry name" value="CrgA"/>
    <property type="match status" value="1"/>
</dbReference>
<feature type="compositionally biased region" description="Polar residues" evidence="8">
    <location>
        <begin position="8"/>
        <end position="21"/>
    </location>
</feature>
<keyword evidence="4 7" id="KW-1133">Transmembrane helix</keyword>
<proteinExistence type="inferred from homology"/>
<dbReference type="GO" id="GO:0051301">
    <property type="term" value="P:cell division"/>
    <property type="evidence" value="ECO:0007669"/>
    <property type="project" value="UniProtKB-UniRule"/>
</dbReference>
<keyword evidence="1 7" id="KW-1003">Cell membrane</keyword>
<sequence>MAREKTKSTQTPTSAQRSGEQAPNPVWFKPVMFGFMLVGLIWIIVFYVSQGALPIAALESWNIVVGFGIAFIGFLMTTRWR</sequence>
<evidence type="ECO:0000256" key="2">
    <source>
        <dbReference type="ARBA" id="ARBA00022618"/>
    </source>
</evidence>
<dbReference type="GO" id="GO:0005886">
    <property type="term" value="C:plasma membrane"/>
    <property type="evidence" value="ECO:0007669"/>
    <property type="project" value="UniProtKB-SubCell"/>
</dbReference>
<keyword evidence="10" id="KW-1185">Reference proteome</keyword>
<evidence type="ECO:0000256" key="4">
    <source>
        <dbReference type="ARBA" id="ARBA00022989"/>
    </source>
</evidence>
<reference evidence="10" key="1">
    <citation type="submission" date="2018-04" db="EMBL/GenBank/DDBJ databases">
        <authorList>
            <person name="Liu S."/>
            <person name="Wang Z."/>
            <person name="Li J."/>
        </authorList>
    </citation>
    <scope>NUCLEOTIDE SEQUENCE [LARGE SCALE GENOMIC DNA]</scope>
    <source>
        <strain evidence="10">622</strain>
    </source>
</reference>